<keyword evidence="3" id="KW-0966">Cell projection</keyword>
<dbReference type="Proteomes" id="UP001320702">
    <property type="component" value="Unassembled WGS sequence"/>
</dbReference>
<keyword evidence="3" id="KW-0969">Cilium</keyword>
<evidence type="ECO:0000313" key="4">
    <source>
        <dbReference type="Proteomes" id="UP001320702"/>
    </source>
</evidence>
<protein>
    <submittedName>
        <fullName evidence="3">Flagellar hook-length control protein FliK</fullName>
    </submittedName>
</protein>
<proteinExistence type="predicted"/>
<feature type="domain" description="Flagellar hook-length control protein-like C-terminal" evidence="2">
    <location>
        <begin position="265"/>
        <end position="332"/>
    </location>
</feature>
<feature type="region of interest" description="Disordered" evidence="1">
    <location>
        <begin position="331"/>
        <end position="350"/>
    </location>
</feature>
<gene>
    <name evidence="3" type="ORF">MU516_14455</name>
</gene>
<organism evidence="3 4">
    <name type="scientific">Paracoccus maritimus</name>
    <dbReference type="NCBI Taxonomy" id="2933292"/>
    <lineage>
        <taxon>Bacteria</taxon>
        <taxon>Pseudomonadati</taxon>
        <taxon>Pseudomonadota</taxon>
        <taxon>Alphaproteobacteria</taxon>
        <taxon>Rhodobacterales</taxon>
        <taxon>Paracoccaceae</taxon>
        <taxon>Paracoccus</taxon>
    </lineage>
</organism>
<evidence type="ECO:0000313" key="3">
    <source>
        <dbReference type="EMBL" id="MCT4334064.1"/>
    </source>
</evidence>
<name>A0ABT2KDP9_9RHOB</name>
<dbReference type="EMBL" id="JANAVZ010000008">
    <property type="protein sequence ID" value="MCT4334064.1"/>
    <property type="molecule type" value="Genomic_DNA"/>
</dbReference>
<accession>A0ABT2KDP9</accession>
<keyword evidence="4" id="KW-1185">Reference proteome</keyword>
<evidence type="ECO:0000259" key="2">
    <source>
        <dbReference type="Pfam" id="PF02120"/>
    </source>
</evidence>
<comment type="caution">
    <text evidence="3">The sequence shown here is derived from an EMBL/GenBank/DDBJ whole genome shotgun (WGS) entry which is preliminary data.</text>
</comment>
<dbReference type="Gene3D" id="3.30.750.140">
    <property type="match status" value="1"/>
</dbReference>
<evidence type="ECO:0000256" key="1">
    <source>
        <dbReference type="SAM" id="MobiDB-lite"/>
    </source>
</evidence>
<dbReference type="InterPro" id="IPR038610">
    <property type="entry name" value="FliK-like_C_sf"/>
</dbReference>
<sequence>MDSSAFMTFGAVAAGEGRSASPQGASAAADHEGADPFDAALGEVSPSNAPAADKAAEAEDRGDPPDIATEPEAGGDLADEEVKTSAPPASPDAVAMILESWSGISAQLEGGPAGDPQPTPQPEMPGQTMGLIGGSSTPALASAGAGQQAKPEAGPLTQVEAGQTADPQAEGDANRPPLPTGTGDAPILRPERSEQPGTAAIRAAPPAPPFSDMPQVEPQAVPATPAGLSDMPRGIAAQPDWRPAHLHPQAVIRQIADAVVTTRDDRIEIALSPEELGRVRLVVTGSERAPHVTVWVERPEVMDLIRRNAAMLQNHFDDAGLNGAALEFREEGRGRKDHPDRNATDLPDAVPATEMSGQIIAHAVRLGSATMAGDRRIDIRL</sequence>
<dbReference type="RefSeq" id="WP_260277983.1">
    <property type="nucleotide sequence ID" value="NZ_JANAVZ010000008.1"/>
</dbReference>
<feature type="compositionally biased region" description="Basic and acidic residues" evidence="1">
    <location>
        <begin position="331"/>
        <end position="343"/>
    </location>
</feature>
<dbReference type="InterPro" id="IPR021136">
    <property type="entry name" value="Flagellar_hook_control-like_C"/>
</dbReference>
<reference evidence="3 4" key="1">
    <citation type="submission" date="2022-04" db="EMBL/GenBank/DDBJ databases">
        <title>Paracoccus sp. YLB-12 draft genome sequence.</title>
        <authorList>
            <person name="Yu L."/>
        </authorList>
    </citation>
    <scope>NUCLEOTIDE SEQUENCE [LARGE SCALE GENOMIC DNA]</scope>
    <source>
        <strain evidence="3 4">YLB-12</strain>
    </source>
</reference>
<feature type="compositionally biased region" description="Basic and acidic residues" evidence="1">
    <location>
        <begin position="54"/>
        <end position="64"/>
    </location>
</feature>
<feature type="region of interest" description="Disordered" evidence="1">
    <location>
        <begin position="15"/>
        <end position="92"/>
    </location>
</feature>
<keyword evidence="3" id="KW-0282">Flagellum</keyword>
<dbReference type="CDD" id="cd17470">
    <property type="entry name" value="T3SS_Flik_C"/>
    <property type="match status" value="1"/>
</dbReference>
<feature type="region of interest" description="Disordered" evidence="1">
    <location>
        <begin position="106"/>
        <end position="210"/>
    </location>
</feature>
<dbReference type="Pfam" id="PF02120">
    <property type="entry name" value="Flg_hook"/>
    <property type="match status" value="1"/>
</dbReference>